<sequence>MAAASHCLASGRHVVGSIGLPFQEGIPGDTRGIRRSLSEPTTLSLLKACETNNLKPLSAVHASLAAANFSGSKFVDGHYTSNMRFSLQPYLREPFNSARYAAGLYTGSYMAKVDHGMSWQDIAAQYNKLYDAGLRHEFLIARRQFAIQALNMMQSGEPSGRNPLVRSELDISSVDNAENLVSPYHRGRGGHQLRLEVREISLGIECLAKESYLFV</sequence>
<comment type="caution">
    <text evidence="1">The sequence shown here is derived from an EMBL/GenBank/DDBJ whole genome shotgun (WGS) entry which is preliminary data.</text>
</comment>
<reference evidence="1 2" key="1">
    <citation type="submission" date="2015-09" db="EMBL/GenBank/DDBJ databases">
        <title>Host preference determinants of Valsa canker pathogens revealed by comparative genomics.</title>
        <authorList>
            <person name="Yin Z."/>
            <person name="Huang L."/>
        </authorList>
    </citation>
    <scope>NUCLEOTIDE SEQUENCE [LARGE SCALE GENOMIC DNA]</scope>
    <source>
        <strain evidence="1 2">YSFL</strain>
    </source>
</reference>
<dbReference type="EMBL" id="LJZO01000083">
    <property type="protein sequence ID" value="ROV87432.1"/>
    <property type="molecule type" value="Genomic_DNA"/>
</dbReference>
<dbReference type="Proteomes" id="UP000284375">
    <property type="component" value="Unassembled WGS sequence"/>
</dbReference>
<proteinExistence type="predicted"/>
<accession>A0A423V9B3</accession>
<evidence type="ECO:0000313" key="1">
    <source>
        <dbReference type="EMBL" id="ROV87432.1"/>
    </source>
</evidence>
<protein>
    <submittedName>
        <fullName evidence="1">Uncharacterized protein</fullName>
    </submittedName>
</protein>
<gene>
    <name evidence="1" type="ORF">VSDG_09841</name>
</gene>
<dbReference type="OrthoDB" id="2548233at2759"/>
<name>A0A423V9B3_CYTCH</name>
<dbReference type="AlphaFoldDB" id="A0A423V9B3"/>
<keyword evidence="2" id="KW-1185">Reference proteome</keyword>
<organism evidence="1 2">
    <name type="scientific">Cytospora chrysosperma</name>
    <name type="common">Cytospora canker fungus</name>
    <name type="synonym">Sphaeria chrysosperma</name>
    <dbReference type="NCBI Taxonomy" id="252740"/>
    <lineage>
        <taxon>Eukaryota</taxon>
        <taxon>Fungi</taxon>
        <taxon>Dikarya</taxon>
        <taxon>Ascomycota</taxon>
        <taxon>Pezizomycotina</taxon>
        <taxon>Sordariomycetes</taxon>
        <taxon>Sordariomycetidae</taxon>
        <taxon>Diaporthales</taxon>
        <taxon>Cytosporaceae</taxon>
        <taxon>Cytospora</taxon>
    </lineage>
</organism>
<evidence type="ECO:0000313" key="2">
    <source>
        <dbReference type="Proteomes" id="UP000284375"/>
    </source>
</evidence>